<dbReference type="EMBL" id="CP115667">
    <property type="protein sequence ID" value="WBW49954.1"/>
    <property type="molecule type" value="Genomic_DNA"/>
</dbReference>
<keyword evidence="9" id="KW-1185">Reference proteome</keyword>
<evidence type="ECO:0000256" key="7">
    <source>
        <dbReference type="SAM" id="Phobius"/>
    </source>
</evidence>
<dbReference type="RefSeq" id="WP_271191485.1">
    <property type="nucleotide sequence ID" value="NZ_CP115667.1"/>
</dbReference>
<dbReference type="Proteomes" id="UP001210339">
    <property type="component" value="Chromosome"/>
</dbReference>
<feature type="compositionally biased region" description="Basic and acidic residues" evidence="6">
    <location>
        <begin position="57"/>
        <end position="76"/>
    </location>
</feature>
<keyword evidence="5 7" id="KW-0472">Membrane</keyword>
<gene>
    <name evidence="8" type="ORF">O6R05_08105</name>
</gene>
<feature type="transmembrane region" description="Helical" evidence="7">
    <location>
        <begin position="20"/>
        <end position="40"/>
    </location>
</feature>
<reference evidence="8 9" key="1">
    <citation type="submission" date="2023-01" db="EMBL/GenBank/DDBJ databases">
        <authorList>
            <person name="Lee S.H."/>
            <person name="Jung H.S."/>
            <person name="Yun J.U."/>
        </authorList>
    </citation>
    <scope>NUCLEOTIDE SEQUENCE [LARGE SCALE GENOMIC DNA]</scope>
    <source>
        <strain evidence="8 9">CBA3646</strain>
    </source>
</reference>
<dbReference type="Pfam" id="PF04277">
    <property type="entry name" value="OAD_gamma"/>
    <property type="match status" value="1"/>
</dbReference>
<evidence type="ECO:0000313" key="9">
    <source>
        <dbReference type="Proteomes" id="UP001210339"/>
    </source>
</evidence>
<keyword evidence="2" id="KW-1003">Cell membrane</keyword>
<proteinExistence type="predicted"/>
<feature type="region of interest" description="Disordered" evidence="6">
    <location>
        <begin position="52"/>
        <end position="76"/>
    </location>
</feature>
<sequence length="128" mass="13738">MELGGVSMWEGGMSIGQAVIFSFTGLSIVFLALISIALFVKLISTIVASISSGGSQKKNEQRPVKDTKAETKANDAEEEARIRAAIFAAIAEEESMDPEVLAALIGAVSREFRQPLDAFQIVSITEKF</sequence>
<evidence type="ECO:0000256" key="1">
    <source>
        <dbReference type="ARBA" id="ARBA00004236"/>
    </source>
</evidence>
<evidence type="ECO:0000256" key="3">
    <source>
        <dbReference type="ARBA" id="ARBA00022692"/>
    </source>
</evidence>
<evidence type="ECO:0000256" key="6">
    <source>
        <dbReference type="SAM" id="MobiDB-lite"/>
    </source>
</evidence>
<name>A0ABY7QT39_9FIRM</name>
<dbReference type="InterPro" id="IPR005899">
    <property type="entry name" value="Na_pump_deCOase"/>
</dbReference>
<comment type="subcellular location">
    <subcellularLocation>
        <location evidence="1">Cell membrane</location>
    </subcellularLocation>
</comment>
<keyword evidence="3 7" id="KW-0812">Transmembrane</keyword>
<evidence type="ECO:0000256" key="5">
    <source>
        <dbReference type="ARBA" id="ARBA00023136"/>
    </source>
</evidence>
<keyword evidence="4 7" id="KW-1133">Transmembrane helix</keyword>
<evidence type="ECO:0000313" key="8">
    <source>
        <dbReference type="EMBL" id="WBW49954.1"/>
    </source>
</evidence>
<organism evidence="8 9">
    <name type="scientific">Peptoniphilus equinus</name>
    <dbReference type="NCBI Taxonomy" id="3016343"/>
    <lineage>
        <taxon>Bacteria</taxon>
        <taxon>Bacillati</taxon>
        <taxon>Bacillota</taxon>
        <taxon>Tissierellia</taxon>
        <taxon>Tissierellales</taxon>
        <taxon>Peptoniphilaceae</taxon>
        <taxon>Peptoniphilus</taxon>
    </lineage>
</organism>
<accession>A0ABY7QT39</accession>
<protein>
    <submittedName>
        <fullName evidence="8">OadG family protein</fullName>
    </submittedName>
</protein>
<evidence type="ECO:0000256" key="4">
    <source>
        <dbReference type="ARBA" id="ARBA00022989"/>
    </source>
</evidence>
<evidence type="ECO:0000256" key="2">
    <source>
        <dbReference type="ARBA" id="ARBA00022475"/>
    </source>
</evidence>